<dbReference type="InterPro" id="IPR025736">
    <property type="entry name" value="PucR_C-HTH_dom"/>
</dbReference>
<evidence type="ECO:0000259" key="2">
    <source>
        <dbReference type="Pfam" id="PF13556"/>
    </source>
</evidence>
<evidence type="ECO:0000256" key="1">
    <source>
        <dbReference type="ARBA" id="ARBA00006754"/>
    </source>
</evidence>
<dbReference type="InterPro" id="IPR042070">
    <property type="entry name" value="PucR_C-HTH_sf"/>
</dbReference>
<comment type="similarity">
    <text evidence="1">Belongs to the CdaR family.</text>
</comment>
<dbReference type="InterPro" id="IPR051448">
    <property type="entry name" value="CdaR-like_regulators"/>
</dbReference>
<dbReference type="AlphaFoldDB" id="A0A6J4LMB3"/>
<feature type="domain" description="CdaR GGDEF-like" evidence="3">
    <location>
        <begin position="330"/>
        <end position="446"/>
    </location>
</feature>
<feature type="domain" description="PucR C-terminal helix-turn-helix" evidence="2">
    <location>
        <begin position="502"/>
        <end position="556"/>
    </location>
</feature>
<dbReference type="Gene3D" id="1.10.10.2840">
    <property type="entry name" value="PucR C-terminal helix-turn-helix domain"/>
    <property type="match status" value="1"/>
</dbReference>
<name>A0A6J4LMB3_9ACTN</name>
<proteinExistence type="inferred from homology"/>
<sequence>MRTSDEVGRPGPGAWTPGRVPLDGLLRALSPTSVQLVVPASAPVDVGAVLLVDADDLRDPDFGPRGPAELWLHAGVPEEAALDWLRAQTERPRAQRPAAVMSKRAGGSAALRAAAREVGLALIAVHPQARWESLLATARDALDRSLGGADSPLARGLTGVDTDLFGLAQTLSSLTRGMVSIEDEQARVLAYSASDDAADEVRRLSILGRAGPSDYLERLRGWGVYDRLRRSDAVVEVPADVELGLRRRLAVSMREIPNEVLRTPARPARPRPLGTIWVQEGSQPLAADAEAVLRGASAVAARLITRTRNAPTNEAIQIQRLLGAKGGGVDVPSLAAALSIPTAGPAVVVGFDAVGPTTAELVGERAAALRLHASAFSRESLVTTLGDRIYLLIPHSAATTSVAAWTHSVLPRLRSRPGAGLRAAVAAPVAQLADVPVARAEVDRVLDGTPGEEGVTTLADARTPVLLREIVDLVAASDALRDPRMEALLAYDQRHGSAMRSSLETYLRHFGDVRAAAAELNVHPNTLRYRLRRAEDLLGIGLGDPQGRLLVEIQLAVLRRRG</sequence>
<dbReference type="PANTHER" id="PTHR33744:SF17">
    <property type="entry name" value="CONSERVED PROTEIN"/>
    <property type="match status" value="1"/>
</dbReference>
<dbReference type="EMBL" id="CADCTT010000388">
    <property type="protein sequence ID" value="CAA9336172.1"/>
    <property type="molecule type" value="Genomic_DNA"/>
</dbReference>
<dbReference type="PANTHER" id="PTHR33744">
    <property type="entry name" value="CARBOHYDRATE DIACID REGULATOR"/>
    <property type="match status" value="1"/>
</dbReference>
<accession>A0A6J4LMB3</accession>
<evidence type="ECO:0000259" key="3">
    <source>
        <dbReference type="Pfam" id="PF17853"/>
    </source>
</evidence>
<dbReference type="Pfam" id="PF13556">
    <property type="entry name" value="HTH_30"/>
    <property type="match status" value="1"/>
</dbReference>
<dbReference type="InterPro" id="IPR041522">
    <property type="entry name" value="CdaR_GGDEF"/>
</dbReference>
<gene>
    <name evidence="4" type="ORF">AVDCRST_MAG61-3282</name>
</gene>
<evidence type="ECO:0000313" key="4">
    <source>
        <dbReference type="EMBL" id="CAA9336172.1"/>
    </source>
</evidence>
<reference evidence="4" key="1">
    <citation type="submission" date="2020-02" db="EMBL/GenBank/DDBJ databases">
        <authorList>
            <person name="Meier V. D."/>
        </authorList>
    </citation>
    <scope>NUCLEOTIDE SEQUENCE</scope>
    <source>
        <strain evidence="4">AVDCRST_MAG61</strain>
    </source>
</reference>
<protein>
    <submittedName>
        <fullName evidence="4">Regulator of polyketide synthase expression</fullName>
    </submittedName>
</protein>
<dbReference type="Pfam" id="PF17853">
    <property type="entry name" value="GGDEF_2"/>
    <property type="match status" value="1"/>
</dbReference>
<organism evidence="4">
    <name type="scientific">uncultured Friedmanniella sp</name>
    <dbReference type="NCBI Taxonomy" id="335381"/>
    <lineage>
        <taxon>Bacteria</taxon>
        <taxon>Bacillati</taxon>
        <taxon>Actinomycetota</taxon>
        <taxon>Actinomycetes</taxon>
        <taxon>Propionibacteriales</taxon>
        <taxon>Nocardioidaceae</taxon>
        <taxon>Friedmanniella</taxon>
        <taxon>environmental samples</taxon>
    </lineage>
</organism>